<evidence type="ECO:0000256" key="2">
    <source>
        <dbReference type="ARBA" id="ARBA00004687"/>
    </source>
</evidence>
<dbReference type="PANTHER" id="PTHR12468:SF2">
    <property type="entry name" value="GPI MANNOSYLTRANSFERASE 2"/>
    <property type="match status" value="1"/>
</dbReference>
<keyword evidence="7 11" id="KW-0812">Transmembrane</keyword>
<feature type="region of interest" description="Disordered" evidence="12">
    <location>
        <begin position="368"/>
        <end position="397"/>
    </location>
</feature>
<dbReference type="PANTHER" id="PTHR12468">
    <property type="entry name" value="GPI MANNOSYLTRANSFERASE 2"/>
    <property type="match status" value="1"/>
</dbReference>
<dbReference type="GO" id="GO:0006506">
    <property type="term" value="P:GPI anchor biosynthetic process"/>
    <property type="evidence" value="ECO:0007669"/>
    <property type="project" value="UniProtKB-KW"/>
</dbReference>
<feature type="transmembrane region" description="Helical" evidence="11">
    <location>
        <begin position="127"/>
        <end position="149"/>
    </location>
</feature>
<reference evidence="13" key="1">
    <citation type="journal article" date="2020" name="bioRxiv">
        <title>Hybrid origin of Populus tomentosa Carr. identified through genome sequencing and phylogenomic analysis.</title>
        <authorList>
            <person name="An X."/>
            <person name="Gao K."/>
            <person name="Chen Z."/>
            <person name="Li J."/>
            <person name="Yang X."/>
            <person name="Yang X."/>
            <person name="Zhou J."/>
            <person name="Guo T."/>
            <person name="Zhao T."/>
            <person name="Huang S."/>
            <person name="Miao D."/>
            <person name="Khan W.U."/>
            <person name="Rao P."/>
            <person name="Ye M."/>
            <person name="Lei B."/>
            <person name="Liao W."/>
            <person name="Wang J."/>
            <person name="Ji L."/>
            <person name="Li Y."/>
            <person name="Guo B."/>
            <person name="Mustafa N.S."/>
            <person name="Li S."/>
            <person name="Yun Q."/>
            <person name="Keller S.R."/>
            <person name="Mao J."/>
            <person name="Zhang R."/>
            <person name="Strauss S.H."/>
        </authorList>
    </citation>
    <scope>NUCLEOTIDE SEQUENCE</scope>
    <source>
        <strain evidence="13">GM15</strain>
        <tissue evidence="13">Leaf</tissue>
    </source>
</reference>
<evidence type="ECO:0000256" key="11">
    <source>
        <dbReference type="RuleBase" id="RU363112"/>
    </source>
</evidence>
<comment type="similarity">
    <text evidence="3 11">Belongs to the PIGV family.</text>
</comment>
<evidence type="ECO:0000256" key="12">
    <source>
        <dbReference type="SAM" id="MobiDB-lite"/>
    </source>
</evidence>
<comment type="caution">
    <text evidence="13">The sequence shown here is derived from an EMBL/GenBank/DDBJ whole genome shotgun (WGS) entry which is preliminary data.</text>
</comment>
<feature type="transmembrane region" description="Helical" evidence="11">
    <location>
        <begin position="187"/>
        <end position="212"/>
    </location>
</feature>
<evidence type="ECO:0000313" key="14">
    <source>
        <dbReference type="Proteomes" id="UP000886885"/>
    </source>
</evidence>
<evidence type="ECO:0000256" key="4">
    <source>
        <dbReference type="ARBA" id="ARBA00022502"/>
    </source>
</evidence>
<gene>
    <name evidence="13" type="ORF">POTOM_012911</name>
</gene>
<dbReference type="Pfam" id="PF04188">
    <property type="entry name" value="Mannosyl_trans2"/>
    <property type="match status" value="1"/>
</dbReference>
<dbReference type="AlphaFoldDB" id="A0A8X8ABB5"/>
<dbReference type="GO" id="GO:0000009">
    <property type="term" value="F:alpha-1,6-mannosyltransferase activity"/>
    <property type="evidence" value="ECO:0007669"/>
    <property type="project" value="InterPro"/>
</dbReference>
<protein>
    <recommendedName>
        <fullName evidence="11">GPI mannosyltransferase 2</fullName>
        <ecNumber evidence="11">2.4.1.-</ecNumber>
    </recommendedName>
</protein>
<keyword evidence="4 11" id="KW-0337">GPI-anchor biosynthesis</keyword>
<comment type="pathway">
    <text evidence="2 11">Glycolipid biosynthesis; glycosylphosphatidylinositol-anchor biosynthesis.</text>
</comment>
<evidence type="ECO:0000256" key="5">
    <source>
        <dbReference type="ARBA" id="ARBA00022676"/>
    </source>
</evidence>
<evidence type="ECO:0000256" key="8">
    <source>
        <dbReference type="ARBA" id="ARBA00022824"/>
    </source>
</evidence>
<dbReference type="InterPro" id="IPR007315">
    <property type="entry name" value="PIG-V/Gpi18"/>
</dbReference>
<keyword evidence="8 11" id="KW-0256">Endoplasmic reticulum</keyword>
<keyword evidence="14" id="KW-1185">Reference proteome</keyword>
<feature type="transmembrane region" description="Helical" evidence="11">
    <location>
        <begin position="251"/>
        <end position="275"/>
    </location>
</feature>
<name>A0A8X8ABB5_POPTO</name>
<evidence type="ECO:0000256" key="6">
    <source>
        <dbReference type="ARBA" id="ARBA00022679"/>
    </source>
</evidence>
<evidence type="ECO:0000256" key="1">
    <source>
        <dbReference type="ARBA" id="ARBA00004477"/>
    </source>
</evidence>
<comment type="caution">
    <text evidence="11">Lacks conserved residue(s) required for the propagation of feature annotation.</text>
</comment>
<keyword evidence="9 11" id="KW-1133">Transmembrane helix</keyword>
<organism evidence="13 14">
    <name type="scientific">Populus tomentosa</name>
    <name type="common">Chinese white poplar</name>
    <dbReference type="NCBI Taxonomy" id="118781"/>
    <lineage>
        <taxon>Eukaryota</taxon>
        <taxon>Viridiplantae</taxon>
        <taxon>Streptophyta</taxon>
        <taxon>Embryophyta</taxon>
        <taxon>Tracheophyta</taxon>
        <taxon>Spermatophyta</taxon>
        <taxon>Magnoliopsida</taxon>
        <taxon>eudicotyledons</taxon>
        <taxon>Gunneridae</taxon>
        <taxon>Pentapetalae</taxon>
        <taxon>rosids</taxon>
        <taxon>fabids</taxon>
        <taxon>Malpighiales</taxon>
        <taxon>Salicaceae</taxon>
        <taxon>Saliceae</taxon>
        <taxon>Populus</taxon>
    </lineage>
</organism>
<evidence type="ECO:0000256" key="7">
    <source>
        <dbReference type="ARBA" id="ARBA00022692"/>
    </source>
</evidence>
<feature type="compositionally biased region" description="Basic and acidic residues" evidence="12">
    <location>
        <begin position="388"/>
        <end position="397"/>
    </location>
</feature>
<accession>A0A8X8ABB5</accession>
<sequence length="510" mass="57875">MSKTLESPRNHQTLKIIKSAITSRLLLLSLILLWRTLIDPYDTSSPLDPDCLSTDHQQQERHVIQFPRIGSAIEDSIVWDSVYFVRIAQCGYEYEQTYAFLPLLPACVVLLSRTVLVPLVSVIGHRAVLALAGYLVNNVAFVLAAVYFYRVSVIILKDPEAAFQASILFCFNPASIFYSSIYTESLYALLSLGGLYHLISGASNVAVLWFALSGCARSNGVLNAGYLCFQTMHQAYDAVFLQKRAHLAVKVLIVGALRCICVFIPFIAFQAYGYYNICHGHSLDETRPWCEAKIPLLYSYIQSHYWYVHLGLWILWGVGFLRYFQLKQLPNFLVASPILSLAVCSVLHYVRSQPEIFFSLGFRASNGEKRPTASPLSLDRVPESNSSHLKEKSSAKMQDKYTVRQRKQRIKGDNYVLLDEYDSLEKPRYLSTFIVPCTLHLLFMAATAFFVMHVQVSTRFLSASPPLYWFASRLLISPGTGKRWGYMIWTYSTAYILLGSLLFSNFYPFT</sequence>
<dbReference type="GO" id="GO:0031501">
    <property type="term" value="C:mannosyltransferase complex"/>
    <property type="evidence" value="ECO:0007669"/>
    <property type="project" value="TreeGrafter"/>
</dbReference>
<proteinExistence type="inferred from homology"/>
<feature type="transmembrane region" description="Helical" evidence="11">
    <location>
        <begin position="305"/>
        <end position="324"/>
    </location>
</feature>
<dbReference type="OrthoDB" id="10252502at2759"/>
<feature type="transmembrane region" description="Helical" evidence="11">
    <location>
        <begin position="429"/>
        <end position="452"/>
    </location>
</feature>
<keyword evidence="5 11" id="KW-0328">Glycosyltransferase</keyword>
<evidence type="ECO:0000256" key="10">
    <source>
        <dbReference type="ARBA" id="ARBA00023136"/>
    </source>
</evidence>
<keyword evidence="6 11" id="KW-0808">Transferase</keyword>
<feature type="transmembrane region" description="Helical" evidence="11">
    <location>
        <begin position="486"/>
        <end position="507"/>
    </location>
</feature>
<evidence type="ECO:0000313" key="13">
    <source>
        <dbReference type="EMBL" id="KAG6783462.1"/>
    </source>
</evidence>
<comment type="subcellular location">
    <subcellularLocation>
        <location evidence="1 11">Endoplasmic reticulum membrane</location>
        <topology evidence="1 11">Multi-pass membrane protein</topology>
    </subcellularLocation>
</comment>
<evidence type="ECO:0000256" key="3">
    <source>
        <dbReference type="ARBA" id="ARBA00008698"/>
    </source>
</evidence>
<evidence type="ECO:0000256" key="9">
    <source>
        <dbReference type="ARBA" id="ARBA00022989"/>
    </source>
</evidence>
<keyword evidence="10 11" id="KW-0472">Membrane</keyword>
<dbReference type="GO" id="GO:0005789">
    <property type="term" value="C:endoplasmic reticulum membrane"/>
    <property type="evidence" value="ECO:0007669"/>
    <property type="project" value="UniProtKB-SubCell"/>
</dbReference>
<dbReference type="EC" id="2.4.1.-" evidence="11"/>
<feature type="transmembrane region" description="Helical" evidence="11">
    <location>
        <begin position="21"/>
        <end position="38"/>
    </location>
</feature>
<comment type="function">
    <text evidence="11">Mannosyltransferase involved in glycosylphosphatidylinositol-anchor biosynthesis.</text>
</comment>
<dbReference type="GO" id="GO:0004376">
    <property type="term" value="F:GPI mannosyltransferase activity"/>
    <property type="evidence" value="ECO:0007669"/>
    <property type="project" value="InterPro"/>
</dbReference>
<dbReference type="Proteomes" id="UP000886885">
    <property type="component" value="Chromosome 3A"/>
</dbReference>
<dbReference type="EMBL" id="JAAWWB010000005">
    <property type="protein sequence ID" value="KAG6783462.1"/>
    <property type="molecule type" value="Genomic_DNA"/>
</dbReference>